<reference evidence="2 3" key="1">
    <citation type="submission" date="2019-11" db="EMBL/GenBank/DDBJ databases">
        <title>Whole genome sequence of Haloferax sp. MBLA0076.</title>
        <authorList>
            <person name="Seo M.-J."/>
            <person name="Cho E.-S."/>
        </authorList>
    </citation>
    <scope>NUCLEOTIDE SEQUENCE [LARGE SCALE GENOMIC DNA]</scope>
    <source>
        <strain evidence="2 3">MBLA0076</strain>
    </source>
</reference>
<comment type="caution">
    <text evidence="2">The sequence shown here is derived from an EMBL/GenBank/DDBJ whole genome shotgun (WGS) entry which is preliminary data.</text>
</comment>
<dbReference type="AlphaFoldDB" id="A0A6A8GEN1"/>
<dbReference type="RefSeq" id="WP_151162182.1">
    <property type="nucleotide sequence ID" value="NZ_WKJO01000001.1"/>
</dbReference>
<evidence type="ECO:0000256" key="1">
    <source>
        <dbReference type="SAM" id="Phobius"/>
    </source>
</evidence>
<dbReference type="EMBL" id="WKJO01000001">
    <property type="protein sequence ID" value="MRX21593.1"/>
    <property type="molecule type" value="Genomic_DNA"/>
</dbReference>
<keyword evidence="1" id="KW-1133">Transmembrane helix</keyword>
<feature type="transmembrane region" description="Helical" evidence="1">
    <location>
        <begin position="49"/>
        <end position="75"/>
    </location>
</feature>
<name>A0A6A8GEN1_9EURY</name>
<keyword evidence="1" id="KW-0472">Membrane</keyword>
<organism evidence="2 3">
    <name type="scientific">Haloferax litoreum</name>
    <dbReference type="NCBI Taxonomy" id="2666140"/>
    <lineage>
        <taxon>Archaea</taxon>
        <taxon>Methanobacteriati</taxon>
        <taxon>Methanobacteriota</taxon>
        <taxon>Stenosarchaea group</taxon>
        <taxon>Halobacteria</taxon>
        <taxon>Halobacteriales</taxon>
        <taxon>Haloferacaceae</taxon>
        <taxon>Haloferax</taxon>
    </lineage>
</organism>
<protein>
    <submittedName>
        <fullName evidence="2">Uncharacterized protein</fullName>
    </submittedName>
</protein>
<evidence type="ECO:0000313" key="2">
    <source>
        <dbReference type="EMBL" id="MRX21593.1"/>
    </source>
</evidence>
<keyword evidence="3" id="KW-1185">Reference proteome</keyword>
<dbReference type="Proteomes" id="UP000439022">
    <property type="component" value="Unassembled WGS sequence"/>
</dbReference>
<keyword evidence="1" id="KW-0812">Transmembrane</keyword>
<proteinExistence type="predicted"/>
<evidence type="ECO:0000313" key="3">
    <source>
        <dbReference type="Proteomes" id="UP000439022"/>
    </source>
</evidence>
<feature type="transmembrane region" description="Helical" evidence="1">
    <location>
        <begin position="6"/>
        <end position="28"/>
    </location>
</feature>
<accession>A0A6A8GEN1</accession>
<gene>
    <name evidence="2" type="ORF">GJR96_06445</name>
</gene>
<sequence>MNPVYPLLSIVFGLIGTATGVFIVRTPSRAMAVLMPLNPSNPSRMTIRAYRAIGVAGILGGLFFISLGLVGLSLVF</sequence>